<name>A0A076YJW8_9CAUD</name>
<organism evidence="1 2">
    <name type="scientific">Citrobacter phage Miller</name>
    <dbReference type="NCBI Taxonomy" id="1527524"/>
    <lineage>
        <taxon>Viruses</taxon>
        <taxon>Duplodnaviria</taxon>
        <taxon>Heunggongvirae</taxon>
        <taxon>Uroviricota</taxon>
        <taxon>Caudoviricetes</taxon>
        <taxon>Pantevenvirales</taxon>
        <taxon>Straboviridae</taxon>
        <taxon>Pseudotevenvirus</taxon>
        <taxon>Pseudotevenvirus miller</taxon>
    </lineage>
</organism>
<proteinExistence type="predicted"/>
<evidence type="ECO:0000313" key="1">
    <source>
        <dbReference type="EMBL" id="AIK68082.1"/>
    </source>
</evidence>
<reference evidence="1 2" key="1">
    <citation type="submission" date="2014-07" db="EMBL/GenBank/DDBJ databases">
        <title>Complete Genome of Citrobacter freundii Myophage Miller.</title>
        <authorList>
            <person name="Hwang K."/>
            <person name="Luna A.J."/>
            <person name="Hernandez A.C."/>
            <person name="Everett G.F.K."/>
        </authorList>
    </citation>
    <scope>NUCLEOTIDE SEQUENCE [LARGE SCALE GENOMIC DNA]</scope>
</reference>
<dbReference type="Proteomes" id="UP000201263">
    <property type="component" value="Segment"/>
</dbReference>
<protein>
    <submittedName>
        <fullName evidence="1">Uncharacterized protein</fullName>
    </submittedName>
</protein>
<dbReference type="EMBL" id="KM236237">
    <property type="protein sequence ID" value="AIK68082.1"/>
    <property type="molecule type" value="Genomic_DNA"/>
</dbReference>
<dbReference type="RefSeq" id="YP_009097748.1">
    <property type="nucleotide sequence ID" value="NC_025414.1"/>
</dbReference>
<keyword evidence="2" id="KW-1185">Reference proteome</keyword>
<evidence type="ECO:0000313" key="2">
    <source>
        <dbReference type="Proteomes" id="UP000201263"/>
    </source>
</evidence>
<sequence>MRHQEEQVLKHKLKELGELYQDYAAEDDPDSRNLNLTYINNMVDDIIAFVEKEVEDAVEDAIAEERSKHG</sequence>
<accession>A0A076YJW8</accession>
<dbReference type="GeneID" id="22113618"/>
<gene>
    <name evidence="1" type="ORF">CPTMiller_00146</name>
</gene>
<dbReference type="KEGG" id="vg:22113618"/>